<comment type="subcellular location">
    <subcellularLocation>
        <location evidence="6">Cytoplasm</location>
    </subcellularLocation>
</comment>
<dbReference type="STRING" id="656914.SAMN00017405_1712"/>
<dbReference type="SMART" id="SM01245">
    <property type="entry name" value="Jag_N"/>
    <property type="match status" value="1"/>
</dbReference>
<evidence type="ECO:0000256" key="4">
    <source>
        <dbReference type="ARBA" id="ARBA00023186"/>
    </source>
</evidence>
<evidence type="ECO:0000256" key="3">
    <source>
        <dbReference type="ARBA" id="ARBA00022960"/>
    </source>
</evidence>
<comment type="domain">
    <text evidence="6">Has an N-terminal Jag-N domain and 2 RNA-binding domains (KH and R3H).</text>
</comment>
<dbReference type="SUPFAM" id="SSF82708">
    <property type="entry name" value="R3H domain"/>
    <property type="match status" value="1"/>
</dbReference>
<evidence type="ECO:0000259" key="7">
    <source>
        <dbReference type="PROSITE" id="PS51061"/>
    </source>
</evidence>
<evidence type="ECO:0000256" key="2">
    <source>
        <dbReference type="ARBA" id="ARBA00022884"/>
    </source>
</evidence>
<dbReference type="InterPro" id="IPR015946">
    <property type="entry name" value="KH_dom-like_a/b"/>
</dbReference>
<reference evidence="8 9" key="1">
    <citation type="submission" date="2017-04" db="EMBL/GenBank/DDBJ databases">
        <authorList>
            <person name="Afonso C.L."/>
            <person name="Miller P.J."/>
            <person name="Scott M.A."/>
            <person name="Spackman E."/>
            <person name="Goraichik I."/>
            <person name="Dimitrov K.M."/>
            <person name="Suarez D.L."/>
            <person name="Swayne D.E."/>
        </authorList>
    </citation>
    <scope>NUCLEOTIDE SEQUENCE [LARGE SCALE GENOMIC DNA]</scope>
    <source>
        <strain evidence="8 9">DSM 11270</strain>
    </source>
</reference>
<keyword evidence="1 6" id="KW-0963">Cytoplasm</keyword>
<accession>A0A1W1V2I3</accession>
<dbReference type="GO" id="GO:0003723">
    <property type="term" value="F:RNA binding"/>
    <property type="evidence" value="ECO:0007669"/>
    <property type="project" value="UniProtKB-UniRule"/>
</dbReference>
<dbReference type="InterPro" id="IPR036867">
    <property type="entry name" value="R3H_dom_sf"/>
</dbReference>
<dbReference type="InterPro" id="IPR034079">
    <property type="entry name" value="R3H_KhpB"/>
</dbReference>
<dbReference type="GO" id="GO:0071555">
    <property type="term" value="P:cell wall organization"/>
    <property type="evidence" value="ECO:0007669"/>
    <property type="project" value="UniProtKB-KW"/>
</dbReference>
<dbReference type="OrthoDB" id="9794483at2"/>
<dbReference type="Proteomes" id="UP000192731">
    <property type="component" value="Unassembled WGS sequence"/>
</dbReference>
<dbReference type="InterPro" id="IPR032782">
    <property type="entry name" value="KhpB_N"/>
</dbReference>
<dbReference type="GO" id="GO:0005737">
    <property type="term" value="C:cytoplasm"/>
    <property type="evidence" value="ECO:0007669"/>
    <property type="project" value="UniProtKB-SubCell"/>
</dbReference>
<dbReference type="CDD" id="cd02414">
    <property type="entry name" value="KH-II_Jag"/>
    <property type="match status" value="1"/>
</dbReference>
<sequence>MKSIEISAKTVEEAIDLALNELNLTKDEVNIEVLEQPSKGFFGIIGTKKAVVKVDEIYNPTKKAKDFLMQIFAPMNLNPKIEIVEDKSSVTFNITGDDLGILIGRRGDTLDSLQFLLNLVMNKDNESRTKYIIDIEGYRKKREETLLNLALRLGDKAKRTGRKVILEPMNPQERRIIHMTLQNDTEIGTYSEGEEPYRKVVIIPKIKRN</sequence>
<dbReference type="InterPro" id="IPR039247">
    <property type="entry name" value="KhpB"/>
</dbReference>
<dbReference type="InterPro" id="IPR001374">
    <property type="entry name" value="R3H_dom"/>
</dbReference>
<evidence type="ECO:0000256" key="6">
    <source>
        <dbReference type="HAMAP-Rule" id="MF_00867"/>
    </source>
</evidence>
<dbReference type="Pfam" id="PF13083">
    <property type="entry name" value="KH_KhpA-B"/>
    <property type="match status" value="1"/>
</dbReference>
<dbReference type="Gene3D" id="3.30.300.20">
    <property type="match status" value="1"/>
</dbReference>
<keyword evidence="9" id="KW-1185">Reference proteome</keyword>
<feature type="domain" description="R3H" evidence="7">
    <location>
        <begin position="140"/>
        <end position="206"/>
    </location>
</feature>
<dbReference type="CDD" id="cd02644">
    <property type="entry name" value="R3H_jag"/>
    <property type="match status" value="1"/>
</dbReference>
<dbReference type="RefSeq" id="WP_084052697.1">
    <property type="nucleotide sequence ID" value="NZ_FWWT01000014.1"/>
</dbReference>
<evidence type="ECO:0000313" key="8">
    <source>
        <dbReference type="EMBL" id="SMB87533.1"/>
    </source>
</evidence>
<protein>
    <recommendedName>
        <fullName evidence="6">RNA-binding protein KhpB</fullName>
    </recommendedName>
    <alternativeName>
        <fullName evidence="6">RNA-binding protein EloR</fullName>
    </alternativeName>
</protein>
<dbReference type="InterPro" id="IPR038008">
    <property type="entry name" value="Jag_KH"/>
</dbReference>
<dbReference type="PANTHER" id="PTHR35800:SF1">
    <property type="entry name" value="RNA-BINDING PROTEIN KHPB"/>
    <property type="match status" value="1"/>
</dbReference>
<dbReference type="SMART" id="SM00393">
    <property type="entry name" value="R3H"/>
    <property type="match status" value="1"/>
</dbReference>
<keyword evidence="3 6" id="KW-0133">Cell shape</keyword>
<dbReference type="PROSITE" id="PS51061">
    <property type="entry name" value="R3H"/>
    <property type="match status" value="1"/>
</dbReference>
<dbReference type="Pfam" id="PF01424">
    <property type="entry name" value="R3H"/>
    <property type="match status" value="1"/>
</dbReference>
<dbReference type="PANTHER" id="PTHR35800">
    <property type="entry name" value="PROTEIN JAG"/>
    <property type="match status" value="1"/>
</dbReference>
<keyword evidence="5 6" id="KW-0961">Cell wall biogenesis/degradation</keyword>
<name>A0A1W1V2I3_DESTI</name>
<dbReference type="HAMAP" id="MF_00867">
    <property type="entry name" value="KhpB"/>
    <property type="match status" value="1"/>
</dbReference>
<dbReference type="Gene3D" id="3.30.1370.50">
    <property type="entry name" value="R3H-like domain"/>
    <property type="match status" value="1"/>
</dbReference>
<keyword evidence="2 6" id="KW-0694">RNA-binding</keyword>
<dbReference type="Gene3D" id="3.30.30.80">
    <property type="entry name" value="probable RNA-binding protein from clostridium symbiosum atcc 14940"/>
    <property type="match status" value="1"/>
</dbReference>
<evidence type="ECO:0000256" key="5">
    <source>
        <dbReference type="ARBA" id="ARBA00023316"/>
    </source>
</evidence>
<dbReference type="NCBIfam" id="NF041568">
    <property type="entry name" value="Jag_EloR"/>
    <property type="match status" value="1"/>
</dbReference>
<dbReference type="EMBL" id="FWWT01000014">
    <property type="protein sequence ID" value="SMB87533.1"/>
    <property type="molecule type" value="Genomic_DNA"/>
</dbReference>
<evidence type="ECO:0000313" key="9">
    <source>
        <dbReference type="Proteomes" id="UP000192731"/>
    </source>
</evidence>
<feature type="region of interest" description="Jag_N domain" evidence="6">
    <location>
        <begin position="5"/>
        <end position="55"/>
    </location>
</feature>
<dbReference type="AlphaFoldDB" id="A0A1W1V2I3"/>
<dbReference type="InterPro" id="IPR038247">
    <property type="entry name" value="Jag_N_dom_sf"/>
</dbReference>
<gene>
    <name evidence="6" type="primary">khpB</name>
    <name evidence="6" type="synonym">eloR</name>
    <name evidence="8" type="ORF">SAMN00017405_1712</name>
</gene>
<proteinExistence type="inferred from homology"/>
<organism evidence="8 9">
    <name type="scientific">Desulfonispora thiosulfatigenes DSM 11270</name>
    <dbReference type="NCBI Taxonomy" id="656914"/>
    <lineage>
        <taxon>Bacteria</taxon>
        <taxon>Bacillati</taxon>
        <taxon>Bacillota</taxon>
        <taxon>Clostridia</taxon>
        <taxon>Eubacteriales</taxon>
        <taxon>Peptococcaceae</taxon>
        <taxon>Desulfonispora</taxon>
    </lineage>
</organism>
<dbReference type="GO" id="GO:0009252">
    <property type="term" value="P:peptidoglycan biosynthetic process"/>
    <property type="evidence" value="ECO:0007669"/>
    <property type="project" value="UniProtKB-UniRule"/>
</dbReference>
<comment type="subunit">
    <text evidence="6">Forms a complex with KhpA.</text>
</comment>
<dbReference type="Pfam" id="PF14804">
    <property type="entry name" value="Jag_N"/>
    <property type="match status" value="1"/>
</dbReference>
<comment type="function">
    <text evidence="6">A probable RNA chaperone. Forms a complex with KhpA which binds to cellular RNA and controls its expression. Plays a role in peptidoglycan (PG) homeostasis and cell length regulation.</text>
</comment>
<evidence type="ECO:0000256" key="1">
    <source>
        <dbReference type="ARBA" id="ARBA00022490"/>
    </source>
</evidence>
<keyword evidence="4 6" id="KW-0143">Chaperone</keyword>
<comment type="similarity">
    <text evidence="6">Belongs to the KhpB RNA-binding protein family.</text>
</comment>
<dbReference type="GO" id="GO:0008360">
    <property type="term" value="P:regulation of cell shape"/>
    <property type="evidence" value="ECO:0007669"/>
    <property type="project" value="UniProtKB-KW"/>
</dbReference>